<evidence type="ECO:0000313" key="2">
    <source>
        <dbReference type="WBParaSite" id="ES5_v2.g18821.t1"/>
    </source>
</evidence>
<organism evidence="1 2">
    <name type="scientific">Panagrolaimus sp. ES5</name>
    <dbReference type="NCBI Taxonomy" id="591445"/>
    <lineage>
        <taxon>Eukaryota</taxon>
        <taxon>Metazoa</taxon>
        <taxon>Ecdysozoa</taxon>
        <taxon>Nematoda</taxon>
        <taxon>Chromadorea</taxon>
        <taxon>Rhabditida</taxon>
        <taxon>Tylenchina</taxon>
        <taxon>Panagrolaimomorpha</taxon>
        <taxon>Panagrolaimoidea</taxon>
        <taxon>Panagrolaimidae</taxon>
        <taxon>Panagrolaimus</taxon>
    </lineage>
</organism>
<reference evidence="2" key="1">
    <citation type="submission" date="2022-11" db="UniProtKB">
        <authorList>
            <consortium name="WormBaseParasite"/>
        </authorList>
    </citation>
    <scope>IDENTIFICATION</scope>
</reference>
<proteinExistence type="predicted"/>
<protein>
    <submittedName>
        <fullName evidence="2">BTB domain-containing protein</fullName>
    </submittedName>
</protein>
<name>A0AC34FP57_9BILA</name>
<dbReference type="WBParaSite" id="ES5_v2.g18821.t1">
    <property type="protein sequence ID" value="ES5_v2.g18821.t1"/>
    <property type="gene ID" value="ES5_v2.g18821"/>
</dbReference>
<evidence type="ECO:0000313" key="1">
    <source>
        <dbReference type="Proteomes" id="UP000887579"/>
    </source>
</evidence>
<sequence>MFQGSYIEAQKKEVEIPDFEPEIVEKMIEFCETDKIDKTDGDEIEIYKIARKYQIEALMIYTYNLMINTLSFENVSDRLQTAFMYDDEKLAKFLCASIIPNIEHIRFTPGFLKLTNNQIAQIFKSQ</sequence>
<accession>A0AC34FP57</accession>
<dbReference type="Proteomes" id="UP000887579">
    <property type="component" value="Unplaced"/>
</dbReference>